<keyword evidence="2" id="KW-0812">Transmembrane</keyword>
<dbReference type="AlphaFoldDB" id="A0A1I0WLZ2"/>
<dbReference type="Pfam" id="PF13240">
    <property type="entry name" value="Zn_Ribbon_1"/>
    <property type="match status" value="1"/>
</dbReference>
<keyword evidence="5" id="KW-1185">Reference proteome</keyword>
<name>A0A1I0WLZ2_9FIRM</name>
<dbReference type="SMART" id="SM01324">
    <property type="entry name" value="YARHG"/>
    <property type="match status" value="1"/>
</dbReference>
<dbReference type="InterPro" id="IPR026870">
    <property type="entry name" value="Zinc_ribbon_dom"/>
</dbReference>
<gene>
    <name evidence="4" type="ORF">SAMN05216249_104124</name>
</gene>
<evidence type="ECO:0000259" key="3">
    <source>
        <dbReference type="SMART" id="SM01324"/>
    </source>
</evidence>
<feature type="transmembrane region" description="Helical" evidence="2">
    <location>
        <begin position="73"/>
        <end position="93"/>
    </location>
</feature>
<feature type="domain" description="YARHG" evidence="3">
    <location>
        <begin position="427"/>
        <end position="512"/>
    </location>
</feature>
<protein>
    <submittedName>
        <fullName evidence="4">Zinc-ribbon domain-containing protein</fullName>
    </submittedName>
</protein>
<keyword evidence="2" id="KW-0472">Membrane</keyword>
<evidence type="ECO:0000256" key="2">
    <source>
        <dbReference type="SAM" id="Phobius"/>
    </source>
</evidence>
<dbReference type="OrthoDB" id="517663at2"/>
<dbReference type="EMBL" id="FOJY01000004">
    <property type="protein sequence ID" value="SFA89023.1"/>
    <property type="molecule type" value="Genomic_DNA"/>
</dbReference>
<organism evidence="4 5">
    <name type="scientific">Acetitomaculum ruminis DSM 5522</name>
    <dbReference type="NCBI Taxonomy" id="1120918"/>
    <lineage>
        <taxon>Bacteria</taxon>
        <taxon>Bacillati</taxon>
        <taxon>Bacillota</taxon>
        <taxon>Clostridia</taxon>
        <taxon>Lachnospirales</taxon>
        <taxon>Lachnospiraceae</taxon>
        <taxon>Acetitomaculum</taxon>
    </lineage>
</organism>
<feature type="compositionally biased region" description="Basic and acidic residues" evidence="1">
    <location>
        <begin position="44"/>
        <end position="56"/>
    </location>
</feature>
<dbReference type="Pfam" id="PF13308">
    <property type="entry name" value="YARHG"/>
    <property type="match status" value="1"/>
</dbReference>
<proteinExistence type="predicted"/>
<dbReference type="InterPro" id="IPR038434">
    <property type="entry name" value="YARHG_sf"/>
</dbReference>
<sequence>MFCTNCGKKLPENAAFCTACGQAIKKDSKNENIKKVPVKTNEDDVSKYSGAKDKTKVQNTSTDNQQSSGKKSVVIVAVVLVFLLVGAAAFYFAGGSQMIKGLFDKEVSDNSKTAASDENELDIVSKTLDNVCQLLKKKETDLSDNFSEADDIFIKNYYETTADDYSTQYMAAFYQNLEKACGSIEEISYVLTENEKMEKDDVEKINDKLSSLTSSNNALADDIYEIDLTLTVKGSKATKDIDFDDLYILVNEKGYLSLFLDAVTEDDDFPKVIFREYFNPLVNGELKVKLSRGVDKIFYDYYLEDLKEVINYKFDHSPFIDYGAVLNVNVEVKGESEFLDKDVKEKKKELISQIGGGDKKNLLNNIESINEYELEINLNGEKKEGTINYTGIYLTKTGDCWLVSDEIDYIETFNKEDGNDSQFSNDDDYVIPYSSYEKISEETAQSLSQAELRIAINEIYARYGRKFDDANLQSYFDSKSWYYGTIEPEAFDSSILNETEQYNIRLLSKYRQ</sequence>
<reference evidence="4 5" key="1">
    <citation type="submission" date="2016-10" db="EMBL/GenBank/DDBJ databases">
        <authorList>
            <person name="de Groot N.N."/>
        </authorList>
    </citation>
    <scope>NUCLEOTIDE SEQUENCE [LARGE SCALE GENOMIC DNA]</scope>
    <source>
        <strain evidence="4 5">DSM 5522</strain>
    </source>
</reference>
<dbReference type="Proteomes" id="UP000198838">
    <property type="component" value="Unassembled WGS sequence"/>
</dbReference>
<evidence type="ECO:0000313" key="5">
    <source>
        <dbReference type="Proteomes" id="UP000198838"/>
    </source>
</evidence>
<dbReference type="Gene3D" id="1.20.58.1690">
    <property type="match status" value="1"/>
</dbReference>
<keyword evidence="2" id="KW-1133">Transmembrane helix</keyword>
<evidence type="ECO:0000256" key="1">
    <source>
        <dbReference type="SAM" id="MobiDB-lite"/>
    </source>
</evidence>
<dbReference type="InterPro" id="IPR025582">
    <property type="entry name" value="YARHG_dom"/>
</dbReference>
<feature type="compositionally biased region" description="Polar residues" evidence="1">
    <location>
        <begin position="57"/>
        <end position="66"/>
    </location>
</feature>
<accession>A0A1I0WLZ2</accession>
<dbReference type="RefSeq" id="WP_092870870.1">
    <property type="nucleotide sequence ID" value="NZ_FOJY01000004.1"/>
</dbReference>
<evidence type="ECO:0000313" key="4">
    <source>
        <dbReference type="EMBL" id="SFA89023.1"/>
    </source>
</evidence>
<feature type="region of interest" description="Disordered" evidence="1">
    <location>
        <begin position="44"/>
        <end position="66"/>
    </location>
</feature>
<dbReference type="STRING" id="1120918.SAMN05216249_104124"/>